<dbReference type="InterPro" id="IPR013319">
    <property type="entry name" value="GH11/12"/>
</dbReference>
<name>A0A4D4KPB9_9ACTN</name>
<evidence type="ECO:0000256" key="1">
    <source>
        <dbReference type="SAM" id="MobiDB-lite"/>
    </source>
</evidence>
<evidence type="ECO:0000313" key="3">
    <source>
        <dbReference type="Proteomes" id="UP000299290"/>
    </source>
</evidence>
<dbReference type="Proteomes" id="UP000299290">
    <property type="component" value="Unassembled WGS sequence"/>
</dbReference>
<sequence length="60" mass="6141">MVQNNRWGTSVARCVNATGGGFTITQADGSVPTNGAPKSCPPGRGRAPPKAVALDTDTWV</sequence>
<dbReference type="AlphaFoldDB" id="A0A4D4KPB9"/>
<protein>
    <submittedName>
        <fullName evidence="2">Uncharacterized protein</fullName>
    </submittedName>
</protein>
<reference evidence="2 3" key="1">
    <citation type="journal article" date="2020" name="Int. J. Syst. Evol. Microbiol.">
        <title>Reclassification of Streptomyces castelarensis and Streptomyces sporoclivatus as later heterotypic synonyms of Streptomyces antimycoticus.</title>
        <authorList>
            <person name="Komaki H."/>
            <person name="Tamura T."/>
        </authorList>
    </citation>
    <scope>NUCLEOTIDE SEQUENCE [LARGE SCALE GENOMIC DNA]</scope>
    <source>
        <strain evidence="2 3">NBRC 12839</strain>
    </source>
</reference>
<gene>
    <name evidence="2" type="ORF">SANT12839_096280</name>
</gene>
<accession>A0A4D4KPB9</accession>
<proteinExistence type="predicted"/>
<keyword evidence="3" id="KW-1185">Reference proteome</keyword>
<dbReference type="EMBL" id="BJHV01000001">
    <property type="protein sequence ID" value="GDY48746.1"/>
    <property type="molecule type" value="Genomic_DNA"/>
</dbReference>
<organism evidence="2 3">
    <name type="scientific">Streptomyces antimycoticus</name>
    <dbReference type="NCBI Taxonomy" id="68175"/>
    <lineage>
        <taxon>Bacteria</taxon>
        <taxon>Bacillati</taxon>
        <taxon>Actinomycetota</taxon>
        <taxon>Actinomycetes</taxon>
        <taxon>Kitasatosporales</taxon>
        <taxon>Streptomycetaceae</taxon>
        <taxon>Streptomyces</taxon>
        <taxon>Streptomyces violaceusniger group</taxon>
    </lineage>
</organism>
<evidence type="ECO:0000313" key="2">
    <source>
        <dbReference type="EMBL" id="GDY48746.1"/>
    </source>
</evidence>
<feature type="region of interest" description="Disordered" evidence="1">
    <location>
        <begin position="26"/>
        <end position="60"/>
    </location>
</feature>
<dbReference type="GO" id="GO:0004553">
    <property type="term" value="F:hydrolase activity, hydrolyzing O-glycosyl compounds"/>
    <property type="evidence" value="ECO:0007669"/>
    <property type="project" value="InterPro"/>
</dbReference>
<dbReference type="Gene3D" id="2.60.120.180">
    <property type="match status" value="1"/>
</dbReference>
<comment type="caution">
    <text evidence="2">The sequence shown here is derived from an EMBL/GenBank/DDBJ whole genome shotgun (WGS) entry which is preliminary data.</text>
</comment>